<dbReference type="AlphaFoldDB" id="A0A4Q8AKW5"/>
<dbReference type="Pfam" id="PF09335">
    <property type="entry name" value="VTT_dom"/>
    <property type="match status" value="1"/>
</dbReference>
<evidence type="ECO:0000256" key="2">
    <source>
        <dbReference type="ARBA" id="ARBA00010792"/>
    </source>
</evidence>
<keyword evidence="4 7" id="KW-0812">Transmembrane</keyword>
<evidence type="ECO:0000256" key="4">
    <source>
        <dbReference type="ARBA" id="ARBA00022692"/>
    </source>
</evidence>
<organism evidence="9 10">
    <name type="scientific">Microterricola gilva</name>
    <dbReference type="NCBI Taxonomy" id="393267"/>
    <lineage>
        <taxon>Bacteria</taxon>
        <taxon>Bacillati</taxon>
        <taxon>Actinomycetota</taxon>
        <taxon>Actinomycetes</taxon>
        <taxon>Micrococcales</taxon>
        <taxon>Microbacteriaceae</taxon>
        <taxon>Microterricola</taxon>
    </lineage>
</organism>
<dbReference type="RefSeq" id="WP_130505048.1">
    <property type="nucleotide sequence ID" value="NZ_SHLC01000001.1"/>
</dbReference>
<dbReference type="Proteomes" id="UP000291483">
    <property type="component" value="Unassembled WGS sequence"/>
</dbReference>
<accession>A0A4Q8AKW5</accession>
<dbReference type="PANTHER" id="PTHR30353:SF0">
    <property type="entry name" value="TRANSMEMBRANE PROTEIN"/>
    <property type="match status" value="1"/>
</dbReference>
<keyword evidence="6 7" id="KW-0472">Membrane</keyword>
<protein>
    <submittedName>
        <fullName evidence="9">Membrane-associated protein</fullName>
    </submittedName>
</protein>
<evidence type="ECO:0000313" key="10">
    <source>
        <dbReference type="Proteomes" id="UP000291483"/>
    </source>
</evidence>
<comment type="caution">
    <text evidence="9">The sequence shown here is derived from an EMBL/GenBank/DDBJ whole genome shotgun (WGS) entry which is preliminary data.</text>
</comment>
<evidence type="ECO:0000256" key="7">
    <source>
        <dbReference type="RuleBase" id="RU367016"/>
    </source>
</evidence>
<evidence type="ECO:0000256" key="1">
    <source>
        <dbReference type="ARBA" id="ARBA00004651"/>
    </source>
</evidence>
<proteinExistence type="inferred from homology"/>
<feature type="transmembrane region" description="Helical" evidence="7">
    <location>
        <begin position="25"/>
        <end position="49"/>
    </location>
</feature>
<keyword evidence="3 7" id="KW-1003">Cell membrane</keyword>
<feature type="domain" description="VTT" evidence="8">
    <location>
        <begin position="53"/>
        <end position="175"/>
    </location>
</feature>
<dbReference type="InterPro" id="IPR032816">
    <property type="entry name" value="VTT_dom"/>
</dbReference>
<comment type="similarity">
    <text evidence="2 7">Belongs to the DedA family.</text>
</comment>
<evidence type="ECO:0000256" key="3">
    <source>
        <dbReference type="ARBA" id="ARBA00022475"/>
    </source>
</evidence>
<feature type="transmembrane region" description="Helical" evidence="7">
    <location>
        <begin position="186"/>
        <end position="206"/>
    </location>
</feature>
<keyword evidence="5 7" id="KW-1133">Transmembrane helix</keyword>
<name>A0A4Q8AKW5_9MICO</name>
<dbReference type="OrthoDB" id="9813426at2"/>
<evidence type="ECO:0000256" key="6">
    <source>
        <dbReference type="ARBA" id="ARBA00023136"/>
    </source>
</evidence>
<dbReference type="GO" id="GO:0005886">
    <property type="term" value="C:plasma membrane"/>
    <property type="evidence" value="ECO:0007669"/>
    <property type="project" value="UniProtKB-SubCell"/>
</dbReference>
<reference evidence="9 10" key="1">
    <citation type="submission" date="2019-02" db="EMBL/GenBank/DDBJ databases">
        <title>Sequencing the genomes of 1000 actinobacteria strains.</title>
        <authorList>
            <person name="Klenk H.-P."/>
        </authorList>
    </citation>
    <scope>NUCLEOTIDE SEQUENCE [LARGE SCALE GENOMIC DNA]</scope>
    <source>
        <strain evidence="9 10">DSM 18319</strain>
    </source>
</reference>
<sequence length="230" mass="24348">MLRTAGVGMSVSDELVGLLGDVGVVLFYLIVWGLVFAGTALFVGIFVPFVTGDSLLFASGLIAASASGIDIWILAIGTGIAAFLGDQVGFLIGRRYGRPYLDKRGGARTQKAIAKTEWFYNTFGWWSVVIARFVPWGRVFVPVIAGFGKMAYMRFITANLVGALAWGVGITVIGYFAASIPGVKAGSYVIAGIVITASIIAGIRAWRADRAERAEETLRASVAGTHTSEG</sequence>
<feature type="transmembrane region" description="Helical" evidence="7">
    <location>
        <begin position="160"/>
        <end position="180"/>
    </location>
</feature>
<comment type="subcellular location">
    <subcellularLocation>
        <location evidence="1 7">Cell membrane</location>
        <topology evidence="1 7">Multi-pass membrane protein</topology>
    </subcellularLocation>
</comment>
<dbReference type="PANTHER" id="PTHR30353">
    <property type="entry name" value="INNER MEMBRANE PROTEIN DEDA-RELATED"/>
    <property type="match status" value="1"/>
</dbReference>
<evidence type="ECO:0000313" key="9">
    <source>
        <dbReference type="EMBL" id="RZU64573.1"/>
    </source>
</evidence>
<evidence type="ECO:0000259" key="8">
    <source>
        <dbReference type="Pfam" id="PF09335"/>
    </source>
</evidence>
<dbReference type="EMBL" id="SHLC01000001">
    <property type="protein sequence ID" value="RZU64573.1"/>
    <property type="molecule type" value="Genomic_DNA"/>
</dbReference>
<feature type="transmembrane region" description="Helical" evidence="7">
    <location>
        <begin position="61"/>
        <end position="84"/>
    </location>
</feature>
<dbReference type="InterPro" id="IPR032818">
    <property type="entry name" value="DedA-like"/>
</dbReference>
<keyword evidence="10" id="KW-1185">Reference proteome</keyword>
<gene>
    <name evidence="9" type="ORF">EV379_0873</name>
</gene>
<evidence type="ECO:0000256" key="5">
    <source>
        <dbReference type="ARBA" id="ARBA00022989"/>
    </source>
</evidence>